<dbReference type="GO" id="GO:0005615">
    <property type="term" value="C:extracellular space"/>
    <property type="evidence" value="ECO:0007669"/>
    <property type="project" value="TreeGrafter"/>
</dbReference>
<dbReference type="InterPro" id="IPR013818">
    <property type="entry name" value="Lipase"/>
</dbReference>
<keyword evidence="6" id="KW-0732">Signal</keyword>
<evidence type="ECO:0000256" key="6">
    <source>
        <dbReference type="SAM" id="SignalP"/>
    </source>
</evidence>
<dbReference type="PANTHER" id="PTHR11610">
    <property type="entry name" value="LIPASE"/>
    <property type="match status" value="1"/>
</dbReference>
<dbReference type="Proteomes" id="UP001153636">
    <property type="component" value="Chromosome 16"/>
</dbReference>
<organism evidence="8 9">
    <name type="scientific">Psylliodes chrysocephalus</name>
    <dbReference type="NCBI Taxonomy" id="3402493"/>
    <lineage>
        <taxon>Eukaryota</taxon>
        <taxon>Metazoa</taxon>
        <taxon>Ecdysozoa</taxon>
        <taxon>Arthropoda</taxon>
        <taxon>Hexapoda</taxon>
        <taxon>Insecta</taxon>
        <taxon>Pterygota</taxon>
        <taxon>Neoptera</taxon>
        <taxon>Endopterygota</taxon>
        <taxon>Coleoptera</taxon>
        <taxon>Polyphaga</taxon>
        <taxon>Cucujiformia</taxon>
        <taxon>Chrysomeloidea</taxon>
        <taxon>Chrysomelidae</taxon>
        <taxon>Galerucinae</taxon>
        <taxon>Alticini</taxon>
        <taxon>Psylliodes</taxon>
    </lineage>
</organism>
<feature type="region of interest" description="Disordered" evidence="5">
    <location>
        <begin position="691"/>
        <end position="717"/>
    </location>
</feature>
<proteinExistence type="inferred from homology"/>
<feature type="chain" id="PRO_5040152604" description="Lipase domain-containing protein" evidence="6">
    <location>
        <begin position="19"/>
        <end position="1922"/>
    </location>
</feature>
<accession>A0A9P0CT09</accession>
<feature type="region of interest" description="Disordered" evidence="5">
    <location>
        <begin position="1890"/>
        <end position="1922"/>
    </location>
</feature>
<name>A0A9P0CT09_9CUCU</name>
<evidence type="ECO:0000256" key="3">
    <source>
        <dbReference type="ARBA" id="ARBA00022525"/>
    </source>
</evidence>
<dbReference type="GO" id="GO:0016042">
    <property type="term" value="P:lipid catabolic process"/>
    <property type="evidence" value="ECO:0007669"/>
    <property type="project" value="TreeGrafter"/>
</dbReference>
<reference evidence="8" key="1">
    <citation type="submission" date="2022-01" db="EMBL/GenBank/DDBJ databases">
        <authorList>
            <person name="King R."/>
        </authorList>
    </citation>
    <scope>NUCLEOTIDE SEQUENCE</scope>
</reference>
<dbReference type="PANTHER" id="PTHR11610:SF173">
    <property type="entry name" value="LIPASE DOMAIN-CONTAINING PROTEIN-RELATED"/>
    <property type="match status" value="1"/>
</dbReference>
<evidence type="ECO:0000256" key="1">
    <source>
        <dbReference type="ARBA" id="ARBA00004613"/>
    </source>
</evidence>
<feature type="compositionally biased region" description="Basic residues" evidence="5">
    <location>
        <begin position="1911"/>
        <end position="1922"/>
    </location>
</feature>
<feature type="compositionally biased region" description="Acidic residues" evidence="5">
    <location>
        <begin position="1099"/>
        <end position="1111"/>
    </location>
</feature>
<gene>
    <name evidence="8" type="ORF">PSYICH_LOCUS5254</name>
</gene>
<evidence type="ECO:0000313" key="8">
    <source>
        <dbReference type="EMBL" id="CAH1104162.1"/>
    </source>
</evidence>
<dbReference type="Gene3D" id="3.40.50.1820">
    <property type="entry name" value="alpha/beta hydrolase"/>
    <property type="match status" value="1"/>
</dbReference>
<feature type="region of interest" description="Disordered" evidence="5">
    <location>
        <begin position="1099"/>
        <end position="1158"/>
    </location>
</feature>
<feature type="compositionally biased region" description="Polar residues" evidence="5">
    <location>
        <begin position="1141"/>
        <end position="1152"/>
    </location>
</feature>
<sequence>MNLVNVILSIVMILEIKCNELNEEIVFPQDSIDQQLATEKPEENVEIFKVCEDGLGCIETDQTWYHKEYRPVNLRPLARHIIKTDFLLIKKANTEEDQLLYTSFQPKQDSIKRAGFSNDSELMILIHDFTGNGYTGWIKHLSHKILESSMDYNLISVDWQRGAEPPFDQAIANARLVALEILILMKELKENMGYGLDEIHIIGHGVGAHIAGYVGYSYNKIKKITGLDPSGPRFEGMPFNVKLNPRCAKYVEVIHTDYYQTRSQGISENLGHSDFFVNGEQEQPGCSVDTNFSKLVSVERGSLKEGEILPGCSHKRAFKYFIESIGNKNCTFQGIRCNNLQDFQNGKCTNCNLPGHDCRLFGLKTYLETSENNMFFLNTASHSPFCLLEYKITVFINDEEKNGYFDFILIDENADVSEAYLSPENGNNFRKLLGGPEHHETGNSFIYFATPPKLHNIRELKVRWNEKMSLSCVFFCKKTIALQKVTISFLGTGHNDASDEVSFCPDNKFLQIQSEAYVTFKRCEEASQHFSQKQTLSEVFTTVRTSSEVNQLKEITTLKDQKESTKISTLISSESSIQITSPYKSSEKSANSNELTTKSTTLFTTETDSQTKLIEQEEFEGGWKANVVKTSKKNEYLNNTSKTSFTTKIISLTKLVETEESKDVWKSDKTTENATATMHISKKIFVDEPSSSSMAHLERKKYEENEVTPKSQHSDRKTYEGKLNNIKMLNIISTEDSREAKPIIKIIPASKYLDSHNGESEYLSKINTGLKTKFVSEIEHLTESNDLGPDWHVTSEKESNRIQDFNTLTSNLFAFEPNNVESRIKTINKDLTSSITFLNEVPYQEYPGEVMSTFKSRKDPKNTEDPIEIITKSMKMYTDEIKSPYKKKLKIINDNLGNNVNHEPINYYSKGYIKNKNIVNKAISPKLEEKKFEWAMRAFNDNLSKNVNNETNEVSNESMHSNDDGQWNNHFAKRPKMIDSSSEVIFKDMLNTNNKKIRPVPNTSKEENLVPTEINYQNRPLIEEQDELEGVSRAPFHKHTNRVEESMEITYKPEHLSKFIDRNLIKNNNFESITNENIKKHKDFNKFTAKTKNIAEQLDIEANEESNENEDANPKSNIETSNQTASDFVGQEVTPRFKPYTNETNDQTQSENIEGKLEDNDNVKEYVLTGSVQYSTEVSLKNHLTKFWFRNKEKFEDDQTESQFDQPKKFNNRLKYATQEQLSEPKKGFGIKYGNPHSKKFRNRFETAYKNSTKDAVEEITEYSEPNQLNYRTKSSFLKNNGKFKWETKENWSNRVMSKATAKTSSPFQNLDDVKYMKVTEDIAEDVSERINKGEKKFEADFQKTFEEEETDTTVVIGTNKNTKTAEDGELFTLEVSYEITSEQDEGKLWQPTDEYISKHKCTKMVECLQQVTTKFTTGSSTTKKISEDEDVFSSLIDADDMSETTTISDDLVGENLTEVQIKSIIDNITNYLNTETDEYITEYIFKQKDTTEEDTTIYPESESILLPEQVRRQIKKYNLKKFEYDHPKKIKKSWRTSEYLNDLTNEAQKLFNPPSYHYTTFDKSKNRDDKIKAIIKNFTKFVDIDIGETTPISSKISKYSPKKTKNPIKKYITKNIIPEKLKKSEFKRRWTPGTTKKSDAKSKQTKLKPAKENVSENYKKVTSISVENKEINNNNTFDNPTEVDSIIKNITEHVDSDIVPTLSENDLFNIFQGPVYLPDGKKQKKYIEKNTFPHKRKHRTTTETIYDYIIDTTTINSPKYTDDFPTKIVEDSYEAPKTSTENLYNFNNRIDTTTINSFKYTYDYPTKIVEDSYEIPKTSTENSHNLNKNDSTIQNLIEIEVNSLIRNITKLLNNETIDEDKSVEVATKFSNSIFLPENARREVKHYNKTNKFSPNFKHVDKNTLKEQKQKKYISKKKKKKV</sequence>
<evidence type="ECO:0000259" key="7">
    <source>
        <dbReference type="Pfam" id="PF00151"/>
    </source>
</evidence>
<feature type="compositionally biased region" description="Basic and acidic residues" evidence="5">
    <location>
        <begin position="1898"/>
        <end position="1910"/>
    </location>
</feature>
<comment type="subcellular location">
    <subcellularLocation>
        <location evidence="1">Secreted</location>
    </subcellularLocation>
</comment>
<keyword evidence="9" id="KW-1185">Reference proteome</keyword>
<dbReference type="GO" id="GO:0016298">
    <property type="term" value="F:lipase activity"/>
    <property type="evidence" value="ECO:0007669"/>
    <property type="project" value="InterPro"/>
</dbReference>
<protein>
    <recommendedName>
        <fullName evidence="7">Lipase domain-containing protein</fullName>
    </recommendedName>
</protein>
<dbReference type="Pfam" id="PF00151">
    <property type="entry name" value="Lipase"/>
    <property type="match status" value="1"/>
</dbReference>
<keyword evidence="3" id="KW-0964">Secreted</keyword>
<dbReference type="InterPro" id="IPR000734">
    <property type="entry name" value="TAG_lipase"/>
</dbReference>
<dbReference type="OrthoDB" id="199913at2759"/>
<feature type="domain" description="Lipase" evidence="7">
    <location>
        <begin position="50"/>
        <end position="385"/>
    </location>
</feature>
<dbReference type="InterPro" id="IPR029058">
    <property type="entry name" value="AB_hydrolase_fold"/>
</dbReference>
<feature type="signal peptide" evidence="6">
    <location>
        <begin position="1"/>
        <end position="18"/>
    </location>
</feature>
<dbReference type="PRINTS" id="PR00821">
    <property type="entry name" value="TAGLIPASE"/>
</dbReference>
<feature type="region of interest" description="Disordered" evidence="5">
    <location>
        <begin position="1629"/>
        <end position="1655"/>
    </location>
</feature>
<evidence type="ECO:0000313" key="9">
    <source>
        <dbReference type="Proteomes" id="UP001153636"/>
    </source>
</evidence>
<comment type="similarity">
    <text evidence="2 4">Belongs to the AB hydrolase superfamily. Lipase family.</text>
</comment>
<dbReference type="SUPFAM" id="SSF53474">
    <property type="entry name" value="alpha/beta-Hydrolases"/>
    <property type="match status" value="1"/>
</dbReference>
<feature type="compositionally biased region" description="Polar residues" evidence="5">
    <location>
        <begin position="1114"/>
        <end position="1126"/>
    </location>
</feature>
<evidence type="ECO:0000256" key="4">
    <source>
        <dbReference type="RuleBase" id="RU004262"/>
    </source>
</evidence>
<dbReference type="EMBL" id="OV651828">
    <property type="protein sequence ID" value="CAH1104162.1"/>
    <property type="molecule type" value="Genomic_DNA"/>
</dbReference>
<evidence type="ECO:0000256" key="2">
    <source>
        <dbReference type="ARBA" id="ARBA00010701"/>
    </source>
</evidence>
<evidence type="ECO:0000256" key="5">
    <source>
        <dbReference type="SAM" id="MobiDB-lite"/>
    </source>
</evidence>